<dbReference type="Gene3D" id="3.90.226.10">
    <property type="entry name" value="2-enoyl-CoA Hydratase, Chain A, domain 1"/>
    <property type="match status" value="1"/>
</dbReference>
<dbReference type="InterPro" id="IPR029045">
    <property type="entry name" value="ClpP/crotonase-like_dom_sf"/>
</dbReference>
<dbReference type="KEGG" id="hmd:CTT34_11235"/>
<organism evidence="8 9">
    <name type="scientific">Vreelandella aquamarina</name>
    <dbReference type="NCBI Taxonomy" id="77097"/>
    <lineage>
        <taxon>Bacteria</taxon>
        <taxon>Pseudomonadati</taxon>
        <taxon>Pseudomonadota</taxon>
        <taxon>Gammaproteobacteria</taxon>
        <taxon>Oceanospirillales</taxon>
        <taxon>Halomonadaceae</taxon>
        <taxon>Vreelandella</taxon>
    </lineage>
</organism>
<dbReference type="Pfam" id="PF01343">
    <property type="entry name" value="Peptidase_S49"/>
    <property type="match status" value="1"/>
</dbReference>
<dbReference type="CDD" id="cd07023">
    <property type="entry name" value="S49_Sppa_N_C"/>
    <property type="match status" value="1"/>
</dbReference>
<dbReference type="EMBL" id="CP024621">
    <property type="protein sequence ID" value="QHD50225.1"/>
    <property type="molecule type" value="Genomic_DNA"/>
</dbReference>
<keyword evidence="4" id="KW-0720">Serine protease</keyword>
<keyword evidence="6" id="KW-0812">Transmembrane</keyword>
<protein>
    <submittedName>
        <fullName evidence="8">Signal peptide peptidase SppA</fullName>
    </submittedName>
</protein>
<evidence type="ECO:0000313" key="9">
    <source>
        <dbReference type="Proteomes" id="UP000463949"/>
    </source>
</evidence>
<sequence length="371" mass="40776">MSDDQRRDERHGQAPGDRASPSDHDRWTQGPEVPAQEGASAPVGAQGDDAETLRERQRLAQLEMMDRWIGGVLTEQRRSRRWKLFFRLMLLALVLISLTTTLYRVFLAEPTAAVPAQQHLALVEVHGVIASDAPANAERIIQGLNRAWENPGAAAVVLHIDSPGGSPVQSQRIYTEIMRLREQGDKPIIAVIEDIGASGAYYIAAAADEIVASPASLVGSIGVIYAGFGFQEAIAELGVERRVMTAGENKAFLDPFQPLDEDVARFWQSVLTQTHEQFIDDVQAGRGERLSDSPDIFSGLIWSGEQALGLGLVDELASLEQVARAQVGEASWENYTPRLDPFERLTRRFTQAAAEVLGVHTRHAPIKFQVQ</sequence>
<keyword evidence="2" id="KW-0645">Protease</keyword>
<dbReference type="InterPro" id="IPR002142">
    <property type="entry name" value="Peptidase_S49"/>
</dbReference>
<evidence type="ECO:0000256" key="3">
    <source>
        <dbReference type="ARBA" id="ARBA00022801"/>
    </source>
</evidence>
<feature type="domain" description="Peptidase S49" evidence="7">
    <location>
        <begin position="183"/>
        <end position="324"/>
    </location>
</feature>
<evidence type="ECO:0000256" key="1">
    <source>
        <dbReference type="ARBA" id="ARBA00008683"/>
    </source>
</evidence>
<feature type="transmembrane region" description="Helical" evidence="6">
    <location>
        <begin position="84"/>
        <end position="106"/>
    </location>
</feature>
<dbReference type="PANTHER" id="PTHR42987:SF8">
    <property type="entry name" value="PROTEINASE"/>
    <property type="match status" value="1"/>
</dbReference>
<dbReference type="InterPro" id="IPR047272">
    <property type="entry name" value="S49_SppA_C"/>
</dbReference>
<keyword evidence="6" id="KW-1133">Transmembrane helix</keyword>
<evidence type="ECO:0000313" key="8">
    <source>
        <dbReference type="EMBL" id="QHD50225.1"/>
    </source>
</evidence>
<evidence type="ECO:0000256" key="6">
    <source>
        <dbReference type="SAM" id="Phobius"/>
    </source>
</evidence>
<keyword evidence="6" id="KW-0472">Membrane</keyword>
<dbReference type="Gene3D" id="6.20.330.10">
    <property type="match status" value="1"/>
</dbReference>
<dbReference type="GO" id="GO:0006508">
    <property type="term" value="P:proteolysis"/>
    <property type="evidence" value="ECO:0007669"/>
    <property type="project" value="UniProtKB-KW"/>
</dbReference>
<proteinExistence type="inferred from homology"/>
<dbReference type="NCBIfam" id="TIGR00706">
    <property type="entry name" value="SppA_dom"/>
    <property type="match status" value="1"/>
</dbReference>
<dbReference type="RefSeq" id="WP_159342517.1">
    <property type="nucleotide sequence ID" value="NZ_CP024621.1"/>
</dbReference>
<accession>A0A857GLZ0</accession>
<name>A0A857GLZ0_9GAMM</name>
<gene>
    <name evidence="8" type="primary">sppA</name>
    <name evidence="8" type="ORF">CTT34_11235</name>
</gene>
<evidence type="ECO:0000256" key="4">
    <source>
        <dbReference type="ARBA" id="ARBA00022825"/>
    </source>
</evidence>
<evidence type="ECO:0000259" key="7">
    <source>
        <dbReference type="Pfam" id="PF01343"/>
    </source>
</evidence>
<evidence type="ECO:0000256" key="2">
    <source>
        <dbReference type="ARBA" id="ARBA00022670"/>
    </source>
</evidence>
<comment type="similarity">
    <text evidence="1">Belongs to the peptidase S49 family.</text>
</comment>
<dbReference type="SUPFAM" id="SSF52096">
    <property type="entry name" value="ClpP/crotonase"/>
    <property type="match status" value="1"/>
</dbReference>
<dbReference type="InterPro" id="IPR004635">
    <property type="entry name" value="Pept_S49_SppA"/>
</dbReference>
<reference evidence="8 9" key="1">
    <citation type="submission" date="2017-10" db="EMBL/GenBank/DDBJ databases">
        <title>Coral associated bacteria.</title>
        <authorList>
            <person name="Wang X."/>
        </authorList>
    </citation>
    <scope>NUCLEOTIDE SEQUENCE [LARGE SCALE GENOMIC DNA]</scope>
    <source>
        <strain evidence="8 9">SCSIO 43005</strain>
    </source>
</reference>
<dbReference type="Proteomes" id="UP000463949">
    <property type="component" value="Chromosome"/>
</dbReference>
<feature type="compositionally biased region" description="Basic and acidic residues" evidence="5">
    <location>
        <begin position="1"/>
        <end position="12"/>
    </location>
</feature>
<evidence type="ECO:0000256" key="5">
    <source>
        <dbReference type="SAM" id="MobiDB-lite"/>
    </source>
</evidence>
<dbReference type="AlphaFoldDB" id="A0A857GLZ0"/>
<dbReference type="PANTHER" id="PTHR42987">
    <property type="entry name" value="PEPTIDASE S49"/>
    <property type="match status" value="1"/>
</dbReference>
<keyword evidence="3" id="KW-0378">Hydrolase</keyword>
<dbReference type="GO" id="GO:0008236">
    <property type="term" value="F:serine-type peptidase activity"/>
    <property type="evidence" value="ECO:0007669"/>
    <property type="project" value="UniProtKB-KW"/>
</dbReference>
<feature type="region of interest" description="Disordered" evidence="5">
    <location>
        <begin position="1"/>
        <end position="51"/>
    </location>
</feature>
<dbReference type="OrthoDB" id="9764363at2"/>